<dbReference type="Proteomes" id="UP000595437">
    <property type="component" value="Chromosome 18"/>
</dbReference>
<proteinExistence type="predicted"/>
<dbReference type="EMBL" id="CP045907">
    <property type="protein sequence ID" value="QQP35187.1"/>
    <property type="molecule type" value="Genomic_DNA"/>
</dbReference>
<protein>
    <submittedName>
        <fullName evidence="2">Uncharacterized protein</fullName>
    </submittedName>
</protein>
<reference evidence="3" key="1">
    <citation type="submission" date="2021-01" db="EMBL/GenBank/DDBJ databases">
        <title>Caligus Genome Assembly.</title>
        <authorList>
            <person name="Gallardo-Escarate C."/>
        </authorList>
    </citation>
    <scope>NUCLEOTIDE SEQUENCE [LARGE SCALE GENOMIC DNA]</scope>
</reference>
<evidence type="ECO:0000256" key="1">
    <source>
        <dbReference type="SAM" id="MobiDB-lite"/>
    </source>
</evidence>
<evidence type="ECO:0000313" key="3">
    <source>
        <dbReference type="Proteomes" id="UP000595437"/>
    </source>
</evidence>
<keyword evidence="3" id="KW-1185">Reference proteome</keyword>
<gene>
    <name evidence="2" type="ORF">FKW44_023342</name>
</gene>
<dbReference type="OrthoDB" id="6611647at2759"/>
<feature type="region of interest" description="Disordered" evidence="1">
    <location>
        <begin position="67"/>
        <end position="90"/>
    </location>
</feature>
<name>A0A7T8JU37_CALRO</name>
<evidence type="ECO:0000313" key="2">
    <source>
        <dbReference type="EMBL" id="QQP35187.1"/>
    </source>
</evidence>
<accession>A0A7T8JU37</accession>
<feature type="compositionally biased region" description="Polar residues" evidence="1">
    <location>
        <begin position="81"/>
        <end position="90"/>
    </location>
</feature>
<sequence length="123" mass="14195">MRAFPVKLDLFATDLTGRMLHFPTLREHIASPAQITDVMRDFIAKLKETSLVGWMDLLCPQRLWPLPETHSPQKKKETYLPEQSKQSLPSTRENSFLNLLTCSHLLPWPWRFATMGQQSSGVM</sequence>
<dbReference type="AlphaFoldDB" id="A0A7T8JU37"/>
<organism evidence="2 3">
    <name type="scientific">Caligus rogercresseyi</name>
    <name type="common">Sea louse</name>
    <dbReference type="NCBI Taxonomy" id="217165"/>
    <lineage>
        <taxon>Eukaryota</taxon>
        <taxon>Metazoa</taxon>
        <taxon>Ecdysozoa</taxon>
        <taxon>Arthropoda</taxon>
        <taxon>Crustacea</taxon>
        <taxon>Multicrustacea</taxon>
        <taxon>Hexanauplia</taxon>
        <taxon>Copepoda</taxon>
        <taxon>Siphonostomatoida</taxon>
        <taxon>Caligidae</taxon>
        <taxon>Caligus</taxon>
    </lineage>
</organism>